<evidence type="ECO:0000256" key="8">
    <source>
        <dbReference type="SAM" id="SignalP"/>
    </source>
</evidence>
<evidence type="ECO:0000313" key="11">
    <source>
        <dbReference type="EMBL" id="HIU39304.1"/>
    </source>
</evidence>
<comment type="cofactor">
    <cofactor evidence="1">
        <name>Zn(2+)</name>
        <dbReference type="ChEBI" id="CHEBI:29105"/>
    </cofactor>
</comment>
<dbReference type="CDD" id="cd08662">
    <property type="entry name" value="M13"/>
    <property type="match status" value="1"/>
</dbReference>
<dbReference type="GO" id="GO:0016485">
    <property type="term" value="P:protein processing"/>
    <property type="evidence" value="ECO:0007669"/>
    <property type="project" value="TreeGrafter"/>
</dbReference>
<feature type="chain" id="PRO_5038780556" evidence="8">
    <location>
        <begin position="23"/>
        <end position="673"/>
    </location>
</feature>
<keyword evidence="6" id="KW-0862">Zinc</keyword>
<dbReference type="Proteomes" id="UP000824076">
    <property type="component" value="Unassembled WGS sequence"/>
</dbReference>
<dbReference type="InterPro" id="IPR024079">
    <property type="entry name" value="MetalloPept_cat_dom_sf"/>
</dbReference>
<dbReference type="Pfam" id="PF01431">
    <property type="entry name" value="Peptidase_M13"/>
    <property type="match status" value="1"/>
</dbReference>
<dbReference type="InterPro" id="IPR000718">
    <property type="entry name" value="Peptidase_M13"/>
</dbReference>
<name>A0A9D1INL5_9BACT</name>
<keyword evidence="5" id="KW-0378">Hydrolase</keyword>
<dbReference type="Gene3D" id="3.40.390.10">
    <property type="entry name" value="Collagenase (Catalytic Domain)"/>
    <property type="match status" value="1"/>
</dbReference>
<dbReference type="EMBL" id="DVMS01000185">
    <property type="protein sequence ID" value="HIU39304.1"/>
    <property type="molecule type" value="Genomic_DNA"/>
</dbReference>
<keyword evidence="3" id="KW-0645">Protease</keyword>
<keyword evidence="8" id="KW-0732">Signal</keyword>
<protein>
    <submittedName>
        <fullName evidence="11">M13 family metallopeptidase</fullName>
    </submittedName>
</protein>
<reference evidence="11" key="1">
    <citation type="submission" date="2020-10" db="EMBL/GenBank/DDBJ databases">
        <authorList>
            <person name="Gilroy R."/>
        </authorList>
    </citation>
    <scope>NUCLEOTIDE SEQUENCE</scope>
    <source>
        <strain evidence="11">17073</strain>
    </source>
</reference>
<dbReference type="PANTHER" id="PTHR11733:SF167">
    <property type="entry name" value="FI17812P1-RELATED"/>
    <property type="match status" value="1"/>
</dbReference>
<feature type="domain" description="Peptidase M13 N-terminal" evidence="10">
    <location>
        <begin position="40"/>
        <end position="416"/>
    </location>
</feature>
<organism evidence="11 12">
    <name type="scientific">Candidatus Limisoma intestinavium</name>
    <dbReference type="NCBI Taxonomy" id="2840856"/>
    <lineage>
        <taxon>Bacteria</taxon>
        <taxon>Pseudomonadati</taxon>
        <taxon>Bacteroidota</taxon>
        <taxon>Bacteroidia</taxon>
        <taxon>Bacteroidales</taxon>
        <taxon>Candidatus Limisoma</taxon>
    </lineage>
</organism>
<evidence type="ECO:0000256" key="6">
    <source>
        <dbReference type="ARBA" id="ARBA00022833"/>
    </source>
</evidence>
<evidence type="ECO:0000256" key="1">
    <source>
        <dbReference type="ARBA" id="ARBA00001947"/>
    </source>
</evidence>
<dbReference type="PANTHER" id="PTHR11733">
    <property type="entry name" value="ZINC METALLOPROTEASE FAMILY M13 NEPRILYSIN-RELATED"/>
    <property type="match status" value="1"/>
</dbReference>
<dbReference type="Gene3D" id="1.10.1380.10">
    <property type="entry name" value="Neutral endopeptidase , domain2"/>
    <property type="match status" value="1"/>
</dbReference>
<evidence type="ECO:0000256" key="3">
    <source>
        <dbReference type="ARBA" id="ARBA00022670"/>
    </source>
</evidence>
<evidence type="ECO:0000256" key="5">
    <source>
        <dbReference type="ARBA" id="ARBA00022801"/>
    </source>
</evidence>
<dbReference type="PROSITE" id="PS51885">
    <property type="entry name" value="NEPRILYSIN"/>
    <property type="match status" value="1"/>
</dbReference>
<feature type="domain" description="Peptidase M13 C-terminal" evidence="9">
    <location>
        <begin position="469"/>
        <end position="670"/>
    </location>
</feature>
<dbReference type="GO" id="GO:0005886">
    <property type="term" value="C:plasma membrane"/>
    <property type="evidence" value="ECO:0007669"/>
    <property type="project" value="TreeGrafter"/>
</dbReference>
<evidence type="ECO:0000256" key="7">
    <source>
        <dbReference type="ARBA" id="ARBA00023049"/>
    </source>
</evidence>
<dbReference type="GO" id="GO:0046872">
    <property type="term" value="F:metal ion binding"/>
    <property type="evidence" value="ECO:0007669"/>
    <property type="project" value="UniProtKB-KW"/>
</dbReference>
<dbReference type="InterPro" id="IPR042089">
    <property type="entry name" value="Peptidase_M13_dom_2"/>
</dbReference>
<proteinExistence type="inferred from homology"/>
<keyword evidence="7" id="KW-0482">Metalloprotease</keyword>
<keyword evidence="4" id="KW-0479">Metal-binding</keyword>
<gene>
    <name evidence="11" type="ORF">IAD18_06535</name>
</gene>
<feature type="signal peptide" evidence="8">
    <location>
        <begin position="1"/>
        <end position="22"/>
    </location>
</feature>
<dbReference type="SUPFAM" id="SSF55486">
    <property type="entry name" value="Metalloproteases ('zincins'), catalytic domain"/>
    <property type="match status" value="1"/>
</dbReference>
<dbReference type="InterPro" id="IPR008753">
    <property type="entry name" value="Peptidase_M13_N"/>
</dbReference>
<comment type="caution">
    <text evidence="11">The sequence shown here is derived from an EMBL/GenBank/DDBJ whole genome shotgun (WGS) entry which is preliminary data.</text>
</comment>
<dbReference type="InterPro" id="IPR018497">
    <property type="entry name" value="Peptidase_M13_C"/>
</dbReference>
<sequence>MKSRNVFMILTLSLATALPASATEPLAGVHRENLDESVSPREDFYQYACGGWQKLNPLKPEYSRYGSFDILGENNKKQLHELVEALRDKQHARGTVEQKIGDLYAMGMDSVKLNEDGANPVKADIARIANANREDLTDVIAWMHNFSSPFFGVGVMADLKNSDMNILYWGQGGLGLGDRDYYLLDDEQTVKIRNAYKEFVVKLLMLAGYDEQQASVMRDHVLDIETELAKAAMTRTEMRDLAAQYNIRTLAEVEKACPSVDWKQYLQAMYLPVVDNMCVMQTASLDKVNELLTTKDLQTVKDYLIFHLVNAASDYMSDDFRTVNFEMSSVISGAEQDKPRWKRALAVPDGMLGEALGQIYVAKYFPEESKQRMLELVGNLKTSLGEHIQALTWMSDATKQRALEKLAAFTVKIGYPDKWKDYSGIDINPDASYWENVKAACIFHTKDQNVKCGKPVDRAEWGMTPQTVNAYYNPTTNEICFPAGILQAPFFSPDAMDCENYGAIGVVIGHEMTHGFDDMGRQFDKVGNMVNWWTEEDAAMFNKLADQLVAQFDSIKVLGDEHANGRLTLGENIADQGGLRIAYSAYLKTAEAKANKTVDGFTPAQRFYLSYANVWADNIREEEILRRTKIDEHSLGRWRVNATLKNIDTFYEAFGIKPGDGMYLAPEKRVVIW</sequence>
<accession>A0A9D1INL5</accession>
<dbReference type="GO" id="GO:0004222">
    <property type="term" value="F:metalloendopeptidase activity"/>
    <property type="evidence" value="ECO:0007669"/>
    <property type="project" value="InterPro"/>
</dbReference>
<evidence type="ECO:0000259" key="10">
    <source>
        <dbReference type="Pfam" id="PF05649"/>
    </source>
</evidence>
<dbReference type="PRINTS" id="PR00786">
    <property type="entry name" value="NEPRILYSIN"/>
</dbReference>
<evidence type="ECO:0000256" key="4">
    <source>
        <dbReference type="ARBA" id="ARBA00022723"/>
    </source>
</evidence>
<evidence type="ECO:0000313" key="12">
    <source>
        <dbReference type="Proteomes" id="UP000824076"/>
    </source>
</evidence>
<dbReference type="AlphaFoldDB" id="A0A9D1INL5"/>
<evidence type="ECO:0000259" key="9">
    <source>
        <dbReference type="Pfam" id="PF01431"/>
    </source>
</evidence>
<dbReference type="Pfam" id="PF05649">
    <property type="entry name" value="Peptidase_M13_N"/>
    <property type="match status" value="1"/>
</dbReference>
<comment type="similarity">
    <text evidence="2">Belongs to the peptidase M13 family.</text>
</comment>
<evidence type="ECO:0000256" key="2">
    <source>
        <dbReference type="ARBA" id="ARBA00007357"/>
    </source>
</evidence>
<reference evidence="11" key="2">
    <citation type="journal article" date="2021" name="PeerJ">
        <title>Extensive microbial diversity within the chicken gut microbiome revealed by metagenomics and culture.</title>
        <authorList>
            <person name="Gilroy R."/>
            <person name="Ravi A."/>
            <person name="Getino M."/>
            <person name="Pursley I."/>
            <person name="Horton D.L."/>
            <person name="Alikhan N.F."/>
            <person name="Baker D."/>
            <person name="Gharbi K."/>
            <person name="Hall N."/>
            <person name="Watson M."/>
            <person name="Adriaenssens E.M."/>
            <person name="Foster-Nyarko E."/>
            <person name="Jarju S."/>
            <person name="Secka A."/>
            <person name="Antonio M."/>
            <person name="Oren A."/>
            <person name="Chaudhuri R.R."/>
            <person name="La Ragione R."/>
            <person name="Hildebrand F."/>
            <person name="Pallen M.J."/>
        </authorList>
    </citation>
    <scope>NUCLEOTIDE SEQUENCE</scope>
    <source>
        <strain evidence="11">17073</strain>
    </source>
</reference>